<proteinExistence type="predicted"/>
<dbReference type="AlphaFoldDB" id="A0A4Q1HI44"/>
<feature type="transmembrane region" description="Helical" evidence="1">
    <location>
        <begin position="313"/>
        <end position="340"/>
    </location>
</feature>
<evidence type="ECO:0000256" key="1">
    <source>
        <dbReference type="SAM" id="Phobius"/>
    </source>
</evidence>
<dbReference type="RefSeq" id="WP_129151651.1">
    <property type="nucleotide sequence ID" value="NZ_JBHSDO010000020.1"/>
</dbReference>
<dbReference type="EMBL" id="PYAL01000005">
    <property type="protein sequence ID" value="RXN86631.1"/>
    <property type="molecule type" value="Genomic_DNA"/>
</dbReference>
<dbReference type="OrthoDB" id="9814956at2"/>
<comment type="caution">
    <text evidence="3">The sequence shown here is derived from an EMBL/GenBank/DDBJ whole genome shotgun (WGS) entry which is preliminary data.</text>
</comment>
<dbReference type="Pfam" id="PF01757">
    <property type="entry name" value="Acyl_transf_3"/>
    <property type="match status" value="1"/>
</dbReference>
<feature type="transmembrane region" description="Helical" evidence="1">
    <location>
        <begin position="113"/>
        <end position="131"/>
    </location>
</feature>
<dbReference type="InterPro" id="IPR052734">
    <property type="entry name" value="Nod_factor_acetyltransferase"/>
</dbReference>
<feature type="domain" description="Acyltransferase 3" evidence="2">
    <location>
        <begin position="7"/>
        <end position="325"/>
    </location>
</feature>
<accession>A0A4Q1HI44</accession>
<feature type="transmembrane region" description="Helical" evidence="1">
    <location>
        <begin position="241"/>
        <end position="262"/>
    </location>
</feature>
<organism evidence="3 4">
    <name type="scientific">Achromobacter aloeverae</name>
    <dbReference type="NCBI Taxonomy" id="1750518"/>
    <lineage>
        <taxon>Bacteria</taxon>
        <taxon>Pseudomonadati</taxon>
        <taxon>Pseudomonadota</taxon>
        <taxon>Betaproteobacteria</taxon>
        <taxon>Burkholderiales</taxon>
        <taxon>Alcaligenaceae</taxon>
        <taxon>Achromobacter</taxon>
    </lineage>
</organism>
<dbReference type="InterPro" id="IPR002656">
    <property type="entry name" value="Acyl_transf_3_dom"/>
</dbReference>
<evidence type="ECO:0000313" key="4">
    <source>
        <dbReference type="Proteomes" id="UP000290849"/>
    </source>
</evidence>
<feature type="transmembrane region" description="Helical" evidence="1">
    <location>
        <begin position="75"/>
        <end position="93"/>
    </location>
</feature>
<evidence type="ECO:0000313" key="3">
    <source>
        <dbReference type="EMBL" id="RXN86631.1"/>
    </source>
</evidence>
<protein>
    <recommendedName>
        <fullName evidence="2">Acyltransferase 3 domain-containing protein</fullName>
    </recommendedName>
</protein>
<feature type="transmembrane region" description="Helical" evidence="1">
    <location>
        <begin position="143"/>
        <end position="161"/>
    </location>
</feature>
<gene>
    <name evidence="3" type="ORF">C7R54_16985</name>
</gene>
<dbReference type="PANTHER" id="PTHR37312:SF1">
    <property type="entry name" value="MEMBRANE-BOUND ACYLTRANSFERASE YKRP-RELATED"/>
    <property type="match status" value="1"/>
</dbReference>
<feature type="transmembrane region" description="Helical" evidence="1">
    <location>
        <begin position="211"/>
        <end position="229"/>
    </location>
</feature>
<feature type="transmembrane region" description="Helical" evidence="1">
    <location>
        <begin position="181"/>
        <end position="199"/>
    </location>
</feature>
<keyword evidence="1" id="KW-0472">Membrane</keyword>
<reference evidence="3 4" key="1">
    <citation type="journal article" date="2017" name="Int. J. Syst. Evol. Microbiol.">
        <title>Achromobacter aloeverae sp. nov., isolated from the root of Aloe vera (L.) Burm.f.</title>
        <authorList>
            <person name="Kuncharoen N."/>
            <person name="Muramatsu Y."/>
            <person name="Shibata C."/>
            <person name="Kamakura Y."/>
            <person name="Nakagawa Y."/>
            <person name="Tanasupawat S."/>
        </authorList>
    </citation>
    <scope>NUCLEOTIDE SEQUENCE [LARGE SCALE GENOMIC DNA]</scope>
    <source>
        <strain evidence="3 4">AVA-1</strain>
    </source>
</reference>
<feature type="transmembrane region" description="Helical" evidence="1">
    <location>
        <begin position="274"/>
        <end position="293"/>
    </location>
</feature>
<keyword evidence="1" id="KW-1133">Transmembrane helix</keyword>
<keyword evidence="1" id="KW-0812">Transmembrane</keyword>
<name>A0A4Q1HI44_9BURK</name>
<sequence length="349" mass="37968">MTEPRNATLDIAKGLGILLVVFGHNDWVIAHPLLRNAIYTFHVPLFIFLAGIFFKPERPLGPMLASRADGVLKPYFVALLGLVAFQGLFRGGINIGRIQGVLYGTGATIDWPPLWFLPYLFLMTLFAWLYWRVARLERASPWHRAAALLVLLAAGVAIIRAEHASALRLLDLPLGKVGLPWSLDLLPLGGCYFLLGRCCRDAVLHTQWRPAAALLALLAFALLFGYTGATLDFNERTYDNLAASTASALLGTFLVLQFAAAVQRWSLATRALRYVGESTLILLLLHGVVQVRVLEKLDGRFPAGAGSATHGMLAFAAAVLVPLVVGEVLARIPPLGVLVLPRRKALRAG</sequence>
<dbReference type="Proteomes" id="UP000290849">
    <property type="component" value="Unassembled WGS sequence"/>
</dbReference>
<keyword evidence="4" id="KW-1185">Reference proteome</keyword>
<dbReference type="PANTHER" id="PTHR37312">
    <property type="entry name" value="MEMBRANE-BOUND ACYLTRANSFERASE YKRP-RELATED"/>
    <property type="match status" value="1"/>
</dbReference>
<evidence type="ECO:0000259" key="2">
    <source>
        <dbReference type="Pfam" id="PF01757"/>
    </source>
</evidence>
<dbReference type="GO" id="GO:0016747">
    <property type="term" value="F:acyltransferase activity, transferring groups other than amino-acyl groups"/>
    <property type="evidence" value="ECO:0007669"/>
    <property type="project" value="InterPro"/>
</dbReference>
<feature type="transmembrane region" description="Helical" evidence="1">
    <location>
        <begin position="36"/>
        <end position="54"/>
    </location>
</feature>